<feature type="domain" description="Trafficking protein particle complex subunit 11" evidence="3">
    <location>
        <begin position="421"/>
        <end position="714"/>
    </location>
</feature>
<dbReference type="InterPro" id="IPR012880">
    <property type="entry name" value="Gryzun"/>
</dbReference>
<dbReference type="EMBL" id="JAIFTL010000405">
    <property type="protein sequence ID" value="KAG9319632.1"/>
    <property type="molecule type" value="Genomic_DNA"/>
</dbReference>
<evidence type="ECO:0008006" key="6">
    <source>
        <dbReference type="Google" id="ProtNLM"/>
    </source>
</evidence>
<evidence type="ECO:0000256" key="1">
    <source>
        <dbReference type="SAM" id="MobiDB-lite"/>
    </source>
</evidence>
<protein>
    <recommendedName>
        <fullName evidence="6">Trafficking protein particle complex subunit 11</fullName>
    </recommendedName>
</protein>
<dbReference type="Pfam" id="PF07919">
    <property type="entry name" value="Gryzun"/>
    <property type="match status" value="2"/>
</dbReference>
<feature type="non-terminal residue" evidence="4">
    <location>
        <position position="1"/>
    </location>
</feature>
<dbReference type="Pfam" id="PF11817">
    <property type="entry name" value="Foie-gras_1"/>
    <property type="match status" value="1"/>
</dbReference>
<sequence length="1503" mass="166582">TPPLAHPSILPCTCRAIPIEQQPPLQHPPSQAPLEPNGTLTMDSYPPEFVIHLQPTLIVTGLDDASLHAAARRQSLGDSPPPQPPRAGAQGAPHQTSGPEAQRAALFQAMLSRNNVSYWDNTKGLAGSLFYVIPEHRGYVLPPTRKFLQQTGQQHLLPPSLSPSHPSSPLYPDGLITPHWVKRHREQIPSVFIAVVDLWDRDSAVSSGNSQRGFSDKGPLGVVDPLEREHDTILAQELLERRKAAQDRGVKFAAVVILQRAHMEDPSIEDRLNFVRKSAGLDIKNSFYVLPPSNSQEISEFAVNLQRSQYEGSMNYYKEQVKRHKKKKSNLPATTASVRPLQQQTNGNPQQQQQQSQQQGLSVQGWMLRYEFKMGMFSECKQDIDNAVKHYESAYGLLIDMFAVTSTITPGASGLQARTKRWAEAKVLADCLCLKICKFHLYLDAPSTALFHFRRHLIVFKAFSESWRMGDDSFEYWAWLGKQYRVFGDLIEISTKLGFKLPVPSPGSVVYGSFAGMTEGSKDLNKFSGIGLGSGTAGFGIGPGGDAFLYGGSVGGGRGGGTHGPGAGVNPMLVLQHAGFFYHLAANCSTYPDSTVAPVPSATKPHPPTLQSMNAERAIDHLALTIELLTKSYEQFKKYKAGRMTLFLASEIAGTYYTAGKFEMALKFFERIGKTYRKEKWNLILTSILKWSVQCAKELGYWENVLEYLIEMMSPDMPSTDPKRLSVFDELVSILHTEIHPANTVVHKPLVLSMPEINSFVTCAVQFEKKQAFVSSASRFQVQISTPGGQGALPKNFRISHVYVEFSDATLNHRFEDPRPYTQDDALQDSISEVRVKDRTGQSLEWIDGKSCTLEHSTADSNNGEGAPQTVWKKTTHLDVRPFETKVIEGIIVPEEEQIIKAVKVTLGIVTEHWNVALEFPTLAPAQGLDQMGSQQPAIASQGELPRRRWLEVTESSGEQPPKLRFRKLDRGASRPPAIQIVPRESKVEIRTLFKSPAFLDEYFPITIKVRNGERCPVAMEMDVELQPIDPSIDSLDCIVLDPHATAESLAIGTFLPAQAQRGIRLTKATKDLIAMDGESDQEEIPVGEWAEQTVYIKALEIPTPRTIVCKVRYEISLEQDQTKKSWTEKQHSFRVLFIPPFDAQVDYALQPTRIGSLNSSEQEIELAPILEPNHMDEEKGTVLIPALTHQEVYLLSTRVNNEGPWPVQVKDVKLIIGSAAEALLGTIAATSSDSSSVAGLSRSHSISRAKEKKRTLQEAGVHVDLIEQGLSNMTTEGQDHQVGDGDLCGAVQQWRSGNLHAFNYLVRITAADLEMAPDQVEVGFLRIQWRRAQDDGGDSIPYTVTNVPLQPLTMPVAEVYMTVDLPKAAQVNKPFTVRYMIHNPTGKLQELAMTVEPSEAMVYAGTMQTTTRVLPHSNHLIQMSCYPLTAGLVRLPRVKLVNKRKPINRRGKPVALQQVQNQEEIVVKVRGAIHVAGSSALRTYPPGEAIVIFVKPEAGSME</sequence>
<evidence type="ECO:0000259" key="2">
    <source>
        <dbReference type="Pfam" id="PF07919"/>
    </source>
</evidence>
<organism evidence="4 5">
    <name type="scientific">Mortierella alpina</name>
    <name type="common">Oleaginous fungus</name>
    <name type="synonym">Mortierella renispora</name>
    <dbReference type="NCBI Taxonomy" id="64518"/>
    <lineage>
        <taxon>Eukaryota</taxon>
        <taxon>Fungi</taxon>
        <taxon>Fungi incertae sedis</taxon>
        <taxon>Mucoromycota</taxon>
        <taxon>Mortierellomycotina</taxon>
        <taxon>Mortierellomycetes</taxon>
        <taxon>Mortierellales</taxon>
        <taxon>Mortierellaceae</taxon>
        <taxon>Mortierella</taxon>
    </lineage>
</organism>
<dbReference type="InterPro" id="IPR021773">
    <property type="entry name" value="TPC11"/>
</dbReference>
<evidence type="ECO:0000313" key="5">
    <source>
        <dbReference type="Proteomes" id="UP000717515"/>
    </source>
</evidence>
<reference evidence="4" key="1">
    <citation type="submission" date="2021-07" db="EMBL/GenBank/DDBJ databases">
        <title>Draft genome of Mortierella alpina, strain LL118, isolated from an aspen leaf litter sample.</title>
        <authorList>
            <person name="Yang S."/>
            <person name="Vinatzer B.A."/>
        </authorList>
    </citation>
    <scope>NUCLEOTIDE SEQUENCE</scope>
    <source>
        <strain evidence="4">LL118</strain>
    </source>
</reference>
<gene>
    <name evidence="4" type="ORF">KVV02_000117</name>
</gene>
<name>A0A9P7ZZM8_MORAP</name>
<dbReference type="PANTHER" id="PTHR14374">
    <property type="entry name" value="FOIE GRAS"/>
    <property type="match status" value="1"/>
</dbReference>
<dbReference type="PANTHER" id="PTHR14374:SF0">
    <property type="entry name" value="TRAFFICKING PROTEIN PARTICLE COMPLEX SUBUNIT 11"/>
    <property type="match status" value="1"/>
</dbReference>
<proteinExistence type="predicted"/>
<feature type="domain" description="Gryzun putative trafficking through Golgi" evidence="2">
    <location>
        <begin position="1293"/>
        <end position="1434"/>
    </location>
</feature>
<evidence type="ECO:0000313" key="4">
    <source>
        <dbReference type="EMBL" id="KAG9319632.1"/>
    </source>
</evidence>
<comment type="caution">
    <text evidence="4">The sequence shown here is derived from an EMBL/GenBank/DDBJ whole genome shotgun (WGS) entry which is preliminary data.</text>
</comment>
<dbReference type="Proteomes" id="UP000717515">
    <property type="component" value="Unassembled WGS sequence"/>
</dbReference>
<evidence type="ECO:0000259" key="3">
    <source>
        <dbReference type="Pfam" id="PF11817"/>
    </source>
</evidence>
<feature type="domain" description="Gryzun putative trafficking through Golgi" evidence="2">
    <location>
        <begin position="751"/>
        <end position="1148"/>
    </location>
</feature>
<accession>A0A9P7ZZM8</accession>
<feature type="region of interest" description="Disordered" evidence="1">
    <location>
        <begin position="71"/>
        <end position="101"/>
    </location>
</feature>